<dbReference type="FunCoup" id="A0A5E4E927">
    <property type="interactions" value="306"/>
</dbReference>
<dbReference type="Gene3D" id="1.10.3970.10">
    <property type="entry name" value="BSD domain"/>
    <property type="match status" value="1"/>
</dbReference>
<evidence type="ECO:0000259" key="2">
    <source>
        <dbReference type="PROSITE" id="PS50858"/>
    </source>
</evidence>
<proteinExistence type="predicted"/>
<dbReference type="SMART" id="SM00751">
    <property type="entry name" value="BSD"/>
    <property type="match status" value="1"/>
</dbReference>
<evidence type="ECO:0000313" key="3">
    <source>
        <dbReference type="EMBL" id="VVA11902.1"/>
    </source>
</evidence>
<feature type="compositionally biased region" description="Polar residues" evidence="1">
    <location>
        <begin position="25"/>
        <end position="40"/>
    </location>
</feature>
<sequence length="400" mass="45317">MSWLARSFADSLRLDDDGGAENDVVPNNNDKAPISPTTDTKPQEDDNGRSGIESADEEQDDAQTRGVKDDLDEFKQTLTRQFWGVATFLAPPPSDPSPLSNRSGPDFDRSEPPDNQPEQLAMDLIEDEEDELEECAVGVTEEVLAFAKNIAMHPETWLDFPLDEEEDLGDFEMSDAQQKHALAIEHFAPRLAALRFELCPCHMSESYFWKVYFVLLHSRLNKQDAEILSTPQVMEARAKWMQELQCQTMSEYEGFGRNTSFLKDNSNIPNDDFVPVSSCSVYYEDKLLRTYPYESTMSPTVHETEKHPVESNEMPFIDKSVIEENPIIKTEDKNLTVGPSSKILDNIYEDDEDDWPEEDSDLGGYSGTAIHAVNEEDISFSDLEDDDFLTPTKLKIVSKK</sequence>
<feature type="region of interest" description="Disordered" evidence="1">
    <location>
        <begin position="87"/>
        <end position="117"/>
    </location>
</feature>
<dbReference type="EMBL" id="CABIKO010000004">
    <property type="protein sequence ID" value="VVA11902.1"/>
    <property type="molecule type" value="Genomic_DNA"/>
</dbReference>
<dbReference type="Proteomes" id="UP000327085">
    <property type="component" value="Chromosome 1"/>
</dbReference>
<dbReference type="Pfam" id="PF03909">
    <property type="entry name" value="BSD"/>
    <property type="match status" value="1"/>
</dbReference>
<organism evidence="3 4">
    <name type="scientific">Prunus dulcis</name>
    <name type="common">Almond</name>
    <name type="synonym">Amygdalus dulcis</name>
    <dbReference type="NCBI Taxonomy" id="3755"/>
    <lineage>
        <taxon>Eukaryota</taxon>
        <taxon>Viridiplantae</taxon>
        <taxon>Streptophyta</taxon>
        <taxon>Embryophyta</taxon>
        <taxon>Tracheophyta</taxon>
        <taxon>Spermatophyta</taxon>
        <taxon>Magnoliopsida</taxon>
        <taxon>eudicotyledons</taxon>
        <taxon>Gunneridae</taxon>
        <taxon>Pentapetalae</taxon>
        <taxon>rosids</taxon>
        <taxon>fabids</taxon>
        <taxon>Rosales</taxon>
        <taxon>Rosaceae</taxon>
        <taxon>Amygdaloideae</taxon>
        <taxon>Amygdaleae</taxon>
        <taxon>Prunus</taxon>
    </lineage>
</organism>
<feature type="domain" description="BSD" evidence="2">
    <location>
        <begin position="175"/>
        <end position="220"/>
    </location>
</feature>
<evidence type="ECO:0000256" key="1">
    <source>
        <dbReference type="SAM" id="MobiDB-lite"/>
    </source>
</evidence>
<dbReference type="InterPro" id="IPR035925">
    <property type="entry name" value="BSD_dom_sf"/>
</dbReference>
<gene>
    <name evidence="3" type="ORF">ALMOND_2B013109</name>
</gene>
<dbReference type="SUPFAM" id="SSF140383">
    <property type="entry name" value="BSD domain-like"/>
    <property type="match status" value="1"/>
</dbReference>
<protein>
    <submittedName>
        <fullName evidence="3">PREDICTED: BSD</fullName>
    </submittedName>
</protein>
<dbReference type="OMA" id="CHMTESY"/>
<accession>A0A5E4E927</accession>
<dbReference type="Gramene" id="VVA11902">
    <property type="protein sequence ID" value="VVA11902"/>
    <property type="gene ID" value="Prudul26B013109"/>
</dbReference>
<name>A0A5E4E927_PRUDU</name>
<feature type="compositionally biased region" description="Basic and acidic residues" evidence="1">
    <location>
        <begin position="62"/>
        <end position="73"/>
    </location>
</feature>
<dbReference type="PANTHER" id="PTHR31923:SF27">
    <property type="entry name" value="BSD DOMAIN-CONTAINING PROTEIN"/>
    <property type="match status" value="1"/>
</dbReference>
<dbReference type="PANTHER" id="PTHR31923">
    <property type="entry name" value="BSD DOMAIN-CONTAINING PROTEIN"/>
    <property type="match status" value="1"/>
</dbReference>
<evidence type="ECO:0000313" key="4">
    <source>
        <dbReference type="Proteomes" id="UP000327085"/>
    </source>
</evidence>
<dbReference type="AlphaFoldDB" id="A0A5E4E927"/>
<dbReference type="InterPro" id="IPR005607">
    <property type="entry name" value="BSD_dom"/>
</dbReference>
<dbReference type="PROSITE" id="PS50858">
    <property type="entry name" value="BSD"/>
    <property type="match status" value="1"/>
</dbReference>
<feature type="region of interest" description="Disordered" evidence="1">
    <location>
        <begin position="1"/>
        <end position="73"/>
    </location>
</feature>
<dbReference type="InParanoid" id="A0A5E4E927"/>
<reference evidence="4" key="1">
    <citation type="journal article" date="2020" name="Plant J.">
        <title>Transposons played a major role in the diversification between the closely related almond and peach genomes: results from the almond genome sequence.</title>
        <authorList>
            <person name="Alioto T."/>
            <person name="Alexiou K.G."/>
            <person name="Bardil A."/>
            <person name="Barteri F."/>
            <person name="Castanera R."/>
            <person name="Cruz F."/>
            <person name="Dhingra A."/>
            <person name="Duval H."/>
            <person name="Fernandez I Marti A."/>
            <person name="Frias L."/>
            <person name="Galan B."/>
            <person name="Garcia J.L."/>
            <person name="Howad W."/>
            <person name="Gomez-Garrido J."/>
            <person name="Gut M."/>
            <person name="Julca I."/>
            <person name="Morata J."/>
            <person name="Puigdomenech P."/>
            <person name="Ribeca P."/>
            <person name="Rubio Cabetas M.J."/>
            <person name="Vlasova A."/>
            <person name="Wirthensohn M."/>
            <person name="Garcia-Mas J."/>
            <person name="Gabaldon T."/>
            <person name="Casacuberta J.M."/>
            <person name="Arus P."/>
        </authorList>
    </citation>
    <scope>NUCLEOTIDE SEQUENCE [LARGE SCALE GENOMIC DNA]</scope>
    <source>
        <strain evidence="4">cv. Texas</strain>
    </source>
</reference>